<dbReference type="AlphaFoldDB" id="V2QKL7"/>
<reference evidence="1" key="2">
    <citation type="submission" date="2022-05" db="EMBL/GenBank/DDBJ databases">
        <authorList>
            <person name="Proctor A.L."/>
            <person name="Phillips G.J."/>
            <person name="Wannemuehler M.J."/>
        </authorList>
    </citation>
    <scope>NUCLEOTIDE SEQUENCE</scope>
    <source>
        <strain evidence="1">ASF457</strain>
    </source>
</reference>
<reference evidence="1" key="3">
    <citation type="submission" date="2022-06" db="EMBL/GenBank/DDBJ databases">
        <title>Resources to Facilitate Use of the Altered Schaedler Flora (ASF) Mouse Model to Study Microbiome Function.</title>
        <authorList>
            <person name="Proctor A."/>
            <person name="Parvinroo S."/>
            <person name="Richie T."/>
            <person name="Jia X."/>
            <person name="Lee S.T.M."/>
            <person name="Karp P.D."/>
            <person name="Paley S."/>
            <person name="Kostic A.D."/>
            <person name="Pierre J.F."/>
            <person name="Wannemuehler M.J."/>
            <person name="Phillips G.J."/>
        </authorList>
    </citation>
    <scope>NUCLEOTIDE SEQUENCE</scope>
    <source>
        <strain evidence="1">ASF457</strain>
    </source>
</reference>
<protein>
    <submittedName>
        <fullName evidence="1">Uncharacterized protein</fullName>
    </submittedName>
</protein>
<dbReference type="RefSeq" id="WP_023274977.1">
    <property type="nucleotide sequence ID" value="NZ_CP097562.1"/>
</dbReference>
<gene>
    <name evidence="1" type="ORF">N508_000669</name>
</gene>
<name>V2QKL7_9BACT</name>
<evidence type="ECO:0000313" key="2">
    <source>
        <dbReference type="Proteomes" id="UP000017429"/>
    </source>
</evidence>
<evidence type="ECO:0000313" key="1">
    <source>
        <dbReference type="EMBL" id="USF23604.1"/>
    </source>
</evidence>
<reference evidence="1" key="1">
    <citation type="journal article" date="2014" name="Genome Announc.">
        <title>Draft genome sequences of the altered schaedler flora, a defined bacterial community from gnotobiotic mice.</title>
        <authorList>
            <person name="Wannemuehler M.J."/>
            <person name="Overstreet A.M."/>
            <person name="Ward D.V."/>
            <person name="Phillips G.J."/>
        </authorList>
    </citation>
    <scope>NUCLEOTIDE SEQUENCE</scope>
    <source>
        <strain evidence="1">ASF457</strain>
    </source>
</reference>
<dbReference type="KEGG" id="msch:N508_000669"/>
<organism evidence="1 2">
    <name type="scientific">Mucispirillum schaedleri ASF457</name>
    <dbReference type="NCBI Taxonomy" id="1379858"/>
    <lineage>
        <taxon>Bacteria</taxon>
        <taxon>Pseudomonadati</taxon>
        <taxon>Deferribacterota</taxon>
        <taxon>Deferribacteres</taxon>
        <taxon>Deferribacterales</taxon>
        <taxon>Mucispirillaceae</taxon>
        <taxon>Mucispirillum</taxon>
    </lineage>
</organism>
<dbReference type="EMBL" id="CP097562">
    <property type="protein sequence ID" value="USF23604.1"/>
    <property type="molecule type" value="Genomic_DNA"/>
</dbReference>
<keyword evidence="2" id="KW-1185">Reference proteome</keyword>
<dbReference type="Proteomes" id="UP000017429">
    <property type="component" value="Chromosome"/>
</dbReference>
<accession>V2QKL7</accession>
<sequence>MKRFLILFIFLFSVSGICSAASAKYDDIVAEYIVYREIEQKIEDALTKIEKIMIKIDSASESKNNKDIKANIKTVESQMKVVEKQIKAQIMKIKTTEVKQYYDVKFRYFQLFNNFVKDTADVFIKKGKISDIDKETLIKKYTPQFDKLNKEDLEISEVLMDIIRPEQCE</sequence>
<proteinExistence type="predicted"/>